<dbReference type="NCBIfam" id="NF003323">
    <property type="entry name" value="PRK04334.1-3"/>
    <property type="match status" value="1"/>
</dbReference>
<accession>A0A7C4MQ36</accession>
<dbReference type="EMBL" id="DSUH01000131">
    <property type="protein sequence ID" value="HGU32346.1"/>
    <property type="molecule type" value="Genomic_DNA"/>
</dbReference>
<evidence type="ECO:0000313" key="1">
    <source>
        <dbReference type="EMBL" id="HGU32346.1"/>
    </source>
</evidence>
<dbReference type="SUPFAM" id="SSF143631">
    <property type="entry name" value="ApbE-like"/>
    <property type="match status" value="1"/>
</dbReference>
<comment type="caution">
    <text evidence="1">The sequence shown here is derived from an EMBL/GenBank/DDBJ whole genome shotgun (WGS) entry which is preliminary data.</text>
</comment>
<gene>
    <name evidence="1" type="ORF">ENS29_05765</name>
</gene>
<organism evidence="1">
    <name type="scientific">Desulfatirhabdium butyrativorans</name>
    <dbReference type="NCBI Taxonomy" id="340467"/>
    <lineage>
        <taxon>Bacteria</taxon>
        <taxon>Pseudomonadati</taxon>
        <taxon>Thermodesulfobacteriota</taxon>
        <taxon>Desulfobacteria</taxon>
        <taxon>Desulfobacterales</taxon>
        <taxon>Desulfatirhabdiaceae</taxon>
        <taxon>Desulfatirhabdium</taxon>
    </lineage>
</organism>
<reference evidence="1" key="1">
    <citation type="journal article" date="2020" name="mSystems">
        <title>Genome- and Community-Level Interaction Insights into Carbon Utilization and Element Cycling Functions of Hydrothermarchaeota in Hydrothermal Sediment.</title>
        <authorList>
            <person name="Zhou Z."/>
            <person name="Liu Y."/>
            <person name="Xu W."/>
            <person name="Pan J."/>
            <person name="Luo Z.H."/>
            <person name="Li M."/>
        </authorList>
    </citation>
    <scope>NUCLEOTIDE SEQUENCE [LARGE SCALE GENOMIC DNA]</scope>
    <source>
        <strain evidence="1">SpSt-477</strain>
    </source>
</reference>
<sequence length="250" mass="26824">MKDRTGFSEKTYRRKIVHPNLKQYRVQIQQTDLWISTERDLSVEAREKALECRNELEAFIAEQPEFLHALSPWPDDGPAPELVRRMIHAGRRAGVGPMAAVAGAIAEAVGHRLREQSPTVIVENGGDIFVVSPKPIVAAVFAGKSPLSMKIGVRIDNGSRPFGLCTSSGTVGHSISFGHADAVCVYATSCPLADAAATAIGNRVQTAEDIASSIAFGRTIEGIQGILIVVGKQIGAWGEMELVPVVGKRC</sequence>
<dbReference type="AlphaFoldDB" id="A0A7C4MQ36"/>
<dbReference type="Gene3D" id="3.10.520.10">
    <property type="entry name" value="ApbE-like domains"/>
    <property type="match status" value="1"/>
</dbReference>
<dbReference type="PIRSF" id="PIRSF006421">
    <property type="entry name" value="UCP006421"/>
    <property type="match status" value="1"/>
</dbReference>
<protein>
    <submittedName>
        <fullName evidence="1">UPF0280 family protein</fullName>
    </submittedName>
</protein>
<proteinExistence type="predicted"/>
<name>A0A7C4MQ36_9BACT</name>
<dbReference type="InterPro" id="IPR003374">
    <property type="entry name" value="ApbE-like_sf"/>
</dbReference>
<dbReference type="InterPro" id="IPR007183">
    <property type="entry name" value="UPF0280"/>
</dbReference>